<dbReference type="PANTHER" id="PTHR23111:SF75">
    <property type="entry name" value="OS06G0141200 PROTEIN"/>
    <property type="match status" value="1"/>
</dbReference>
<dbReference type="PROSITE" id="PS50199">
    <property type="entry name" value="ZF_RANBP2_2"/>
    <property type="match status" value="2"/>
</dbReference>
<dbReference type="Gene3D" id="4.10.1060.10">
    <property type="entry name" value="Zinc finger, RanBP2-type"/>
    <property type="match status" value="2"/>
</dbReference>
<accession>A0A813GXX2</accession>
<dbReference type="SUPFAM" id="SSF90209">
    <property type="entry name" value="Ran binding protein zinc finger-like"/>
    <property type="match status" value="2"/>
</dbReference>
<dbReference type="EMBL" id="CAJNNW010025288">
    <property type="protein sequence ID" value="CAE8676715.1"/>
    <property type="molecule type" value="Genomic_DNA"/>
</dbReference>
<evidence type="ECO:0000313" key="6">
    <source>
        <dbReference type="EMBL" id="CAE8630153.1"/>
    </source>
</evidence>
<dbReference type="PANTHER" id="PTHR23111">
    <property type="entry name" value="ZINC FINGER PROTEIN"/>
    <property type="match status" value="1"/>
</dbReference>
<feature type="domain" description="RanBP2-type" evidence="5">
    <location>
        <begin position="76"/>
        <end position="105"/>
    </location>
</feature>
<gene>
    <name evidence="6" type="ORF">PGLA1383_LOCUS46549</name>
    <name evidence="7" type="ORF">PGLA2088_LOCUS19995</name>
</gene>
<dbReference type="GO" id="GO:0008270">
    <property type="term" value="F:zinc ion binding"/>
    <property type="evidence" value="ECO:0007669"/>
    <property type="project" value="UniProtKB-KW"/>
</dbReference>
<evidence type="ECO:0000256" key="1">
    <source>
        <dbReference type="ARBA" id="ARBA00022723"/>
    </source>
</evidence>
<keyword evidence="1" id="KW-0479">Metal-binding</keyword>
<evidence type="ECO:0000256" key="3">
    <source>
        <dbReference type="ARBA" id="ARBA00022833"/>
    </source>
</evidence>
<protein>
    <recommendedName>
        <fullName evidence="5">RanBP2-type domain-containing protein</fullName>
    </recommendedName>
</protein>
<keyword evidence="2 4" id="KW-0863">Zinc-finger</keyword>
<dbReference type="EMBL" id="CAJNNV010029802">
    <property type="protein sequence ID" value="CAE8630153.1"/>
    <property type="molecule type" value="Genomic_DNA"/>
</dbReference>
<dbReference type="Pfam" id="PF00641">
    <property type="entry name" value="Zn_ribbon_RanBP"/>
    <property type="match status" value="3"/>
</dbReference>
<evidence type="ECO:0000259" key="5">
    <source>
        <dbReference type="PROSITE" id="PS50199"/>
    </source>
</evidence>
<dbReference type="InterPro" id="IPR036443">
    <property type="entry name" value="Znf_RanBP2_sf"/>
</dbReference>
<evidence type="ECO:0000313" key="8">
    <source>
        <dbReference type="Proteomes" id="UP000654075"/>
    </source>
</evidence>
<dbReference type="SMART" id="SM00547">
    <property type="entry name" value="ZnF_RBZ"/>
    <property type="match status" value="2"/>
</dbReference>
<sequence>MRTECNRCKMPKMGGGMGMQGMHGMMSGMMPGMLPANMRPGDWMCPACNNHNYSNKTHCNMCQIPKEARIANSGMREGDWICTACSNHNYANKIDCNKCNVPKGDTASFASKPVGSSARREGEWVCASCNNNNYPTGQNATGASSRSLEECAVGLCGSSPS</sequence>
<organism evidence="6 8">
    <name type="scientific">Polarella glacialis</name>
    <name type="common">Dinoflagellate</name>
    <dbReference type="NCBI Taxonomy" id="89957"/>
    <lineage>
        <taxon>Eukaryota</taxon>
        <taxon>Sar</taxon>
        <taxon>Alveolata</taxon>
        <taxon>Dinophyceae</taxon>
        <taxon>Suessiales</taxon>
        <taxon>Suessiaceae</taxon>
        <taxon>Polarella</taxon>
    </lineage>
</organism>
<keyword evidence="8" id="KW-1185">Reference proteome</keyword>
<dbReference type="Proteomes" id="UP000654075">
    <property type="component" value="Unassembled WGS sequence"/>
</dbReference>
<proteinExistence type="predicted"/>
<dbReference type="PROSITE" id="PS01358">
    <property type="entry name" value="ZF_RANBP2_1"/>
    <property type="match status" value="2"/>
</dbReference>
<keyword evidence="3" id="KW-0862">Zinc</keyword>
<evidence type="ECO:0000256" key="2">
    <source>
        <dbReference type="ARBA" id="ARBA00022771"/>
    </source>
</evidence>
<dbReference type="InterPro" id="IPR001876">
    <property type="entry name" value="Znf_RanBP2"/>
</dbReference>
<dbReference type="AlphaFoldDB" id="A0A813GXX2"/>
<dbReference type="GO" id="GO:0005737">
    <property type="term" value="C:cytoplasm"/>
    <property type="evidence" value="ECO:0007669"/>
    <property type="project" value="TreeGrafter"/>
</dbReference>
<comment type="caution">
    <text evidence="6">The sequence shown here is derived from an EMBL/GenBank/DDBJ whole genome shotgun (WGS) entry which is preliminary data.</text>
</comment>
<dbReference type="OrthoDB" id="448072at2759"/>
<dbReference type="Proteomes" id="UP000626109">
    <property type="component" value="Unassembled WGS sequence"/>
</dbReference>
<feature type="domain" description="RanBP2-type" evidence="5">
    <location>
        <begin position="39"/>
        <end position="68"/>
    </location>
</feature>
<reference evidence="6" key="1">
    <citation type="submission" date="2021-02" db="EMBL/GenBank/DDBJ databases">
        <authorList>
            <person name="Dougan E. K."/>
            <person name="Rhodes N."/>
            <person name="Thang M."/>
            <person name="Chan C."/>
        </authorList>
    </citation>
    <scope>NUCLEOTIDE SEQUENCE</scope>
</reference>
<dbReference type="GO" id="GO:0003729">
    <property type="term" value="F:mRNA binding"/>
    <property type="evidence" value="ECO:0007669"/>
    <property type="project" value="TreeGrafter"/>
</dbReference>
<name>A0A813GXX2_POLGL</name>
<evidence type="ECO:0000256" key="4">
    <source>
        <dbReference type="PROSITE-ProRule" id="PRU00322"/>
    </source>
</evidence>
<evidence type="ECO:0000313" key="7">
    <source>
        <dbReference type="EMBL" id="CAE8676715.1"/>
    </source>
</evidence>